<dbReference type="AlphaFoldDB" id="A0AAW1KMM1"/>
<reference evidence="1 2" key="1">
    <citation type="journal article" date="2024" name="BMC Genomics">
        <title>De novo assembly and annotation of Popillia japonica's genome with initial clues to its potential as an invasive pest.</title>
        <authorList>
            <person name="Cucini C."/>
            <person name="Boschi S."/>
            <person name="Funari R."/>
            <person name="Cardaioli E."/>
            <person name="Iannotti N."/>
            <person name="Marturano G."/>
            <person name="Paoli F."/>
            <person name="Bruttini M."/>
            <person name="Carapelli A."/>
            <person name="Frati F."/>
            <person name="Nardi F."/>
        </authorList>
    </citation>
    <scope>NUCLEOTIDE SEQUENCE [LARGE SCALE GENOMIC DNA]</scope>
    <source>
        <strain evidence="1">DMR45628</strain>
    </source>
</reference>
<evidence type="ECO:0000313" key="1">
    <source>
        <dbReference type="EMBL" id="KAK9722042.1"/>
    </source>
</evidence>
<name>A0AAW1KMM1_POPJA</name>
<sequence length="170" mass="18980">MWTKAVIMQKLGSIPMDDERLVWKRHVDQVIGIVSFYDNLLEPCKPGLVQTEVHDDNDSIDSHGGISEVTVSTPEKVLDVVPDGLSTSVGQEHTAVEGVLDSVITDELGRDELTTCRESLKTPVVCSPNIKNRLRKQTTCRESLKTPVVCSPNIKNRLRKQIRPPNRLNL</sequence>
<comment type="caution">
    <text evidence="1">The sequence shown here is derived from an EMBL/GenBank/DDBJ whole genome shotgun (WGS) entry which is preliminary data.</text>
</comment>
<gene>
    <name evidence="1" type="ORF">QE152_g19887</name>
</gene>
<protein>
    <submittedName>
        <fullName evidence="1">Uncharacterized protein</fullName>
    </submittedName>
</protein>
<organism evidence="1 2">
    <name type="scientific">Popillia japonica</name>
    <name type="common">Japanese beetle</name>
    <dbReference type="NCBI Taxonomy" id="7064"/>
    <lineage>
        <taxon>Eukaryota</taxon>
        <taxon>Metazoa</taxon>
        <taxon>Ecdysozoa</taxon>
        <taxon>Arthropoda</taxon>
        <taxon>Hexapoda</taxon>
        <taxon>Insecta</taxon>
        <taxon>Pterygota</taxon>
        <taxon>Neoptera</taxon>
        <taxon>Endopterygota</taxon>
        <taxon>Coleoptera</taxon>
        <taxon>Polyphaga</taxon>
        <taxon>Scarabaeiformia</taxon>
        <taxon>Scarabaeidae</taxon>
        <taxon>Rutelinae</taxon>
        <taxon>Popillia</taxon>
    </lineage>
</organism>
<proteinExistence type="predicted"/>
<dbReference type="Proteomes" id="UP001458880">
    <property type="component" value="Unassembled WGS sequence"/>
</dbReference>
<evidence type="ECO:0000313" key="2">
    <source>
        <dbReference type="Proteomes" id="UP001458880"/>
    </source>
</evidence>
<accession>A0AAW1KMM1</accession>
<keyword evidence="2" id="KW-1185">Reference proteome</keyword>
<dbReference type="EMBL" id="JASPKY010000192">
    <property type="protein sequence ID" value="KAK9722042.1"/>
    <property type="molecule type" value="Genomic_DNA"/>
</dbReference>